<dbReference type="Gene3D" id="3.40.50.720">
    <property type="entry name" value="NAD(P)-binding Rossmann-like Domain"/>
    <property type="match status" value="1"/>
</dbReference>
<accession>A0A9W9CEN3</accession>
<dbReference type="Gene3D" id="3.90.25.10">
    <property type="entry name" value="UDP-galactose 4-epimerase, domain 1"/>
    <property type="match status" value="1"/>
</dbReference>
<dbReference type="InterPro" id="IPR051609">
    <property type="entry name" value="NmrA/Isoflavone_reductase-like"/>
</dbReference>
<protein>
    <recommendedName>
        <fullName evidence="4">NAD(P)-binding domain-containing protein</fullName>
    </recommendedName>
</protein>
<dbReference type="Pfam" id="PF13460">
    <property type="entry name" value="NAD_binding_10"/>
    <property type="match status" value="1"/>
</dbReference>
<dbReference type="GO" id="GO:0016491">
    <property type="term" value="F:oxidoreductase activity"/>
    <property type="evidence" value="ECO:0007669"/>
    <property type="project" value="UniProtKB-KW"/>
</dbReference>
<dbReference type="Proteomes" id="UP001140513">
    <property type="component" value="Unassembled WGS sequence"/>
</dbReference>
<dbReference type="OrthoDB" id="9984533at2759"/>
<dbReference type="RefSeq" id="XP_056074722.1">
    <property type="nucleotide sequence ID" value="XM_056211249.1"/>
</dbReference>
<keyword evidence="3" id="KW-0560">Oxidoreductase</keyword>
<dbReference type="AlphaFoldDB" id="A0A9W9CEN3"/>
<dbReference type="SUPFAM" id="SSF51735">
    <property type="entry name" value="NAD(P)-binding Rossmann-fold domains"/>
    <property type="match status" value="1"/>
</dbReference>
<dbReference type="GeneID" id="80905970"/>
<dbReference type="PANTHER" id="PTHR47706:SF9">
    <property type="entry name" value="NMRA-LIKE DOMAIN-CONTAINING PROTEIN-RELATED"/>
    <property type="match status" value="1"/>
</dbReference>
<evidence type="ECO:0000256" key="3">
    <source>
        <dbReference type="ARBA" id="ARBA00023002"/>
    </source>
</evidence>
<gene>
    <name evidence="5" type="ORF">N0V89_002440</name>
</gene>
<feature type="domain" description="NAD(P)-binding" evidence="4">
    <location>
        <begin position="10"/>
        <end position="158"/>
    </location>
</feature>
<dbReference type="InterPro" id="IPR045312">
    <property type="entry name" value="PCBER-like"/>
</dbReference>
<evidence type="ECO:0000313" key="6">
    <source>
        <dbReference type="Proteomes" id="UP001140513"/>
    </source>
</evidence>
<organism evidence="5 6">
    <name type="scientific">Didymosphaeria variabile</name>
    <dbReference type="NCBI Taxonomy" id="1932322"/>
    <lineage>
        <taxon>Eukaryota</taxon>
        <taxon>Fungi</taxon>
        <taxon>Dikarya</taxon>
        <taxon>Ascomycota</taxon>
        <taxon>Pezizomycotina</taxon>
        <taxon>Dothideomycetes</taxon>
        <taxon>Pleosporomycetidae</taxon>
        <taxon>Pleosporales</taxon>
        <taxon>Massarineae</taxon>
        <taxon>Didymosphaeriaceae</taxon>
        <taxon>Didymosphaeria</taxon>
    </lineage>
</organism>
<reference evidence="5" key="1">
    <citation type="submission" date="2022-10" db="EMBL/GenBank/DDBJ databases">
        <title>Tapping the CABI collections for fungal endophytes: first genome assemblies for Collariella, Neodidymelliopsis, Ascochyta clinopodiicola, Didymella pomorum, Didymosphaeria variabile, Neocosmospora piperis and Neocucurbitaria cava.</title>
        <authorList>
            <person name="Hill R."/>
        </authorList>
    </citation>
    <scope>NUCLEOTIDE SEQUENCE</scope>
    <source>
        <strain evidence="5">IMI 356815</strain>
    </source>
</reference>
<evidence type="ECO:0000259" key="4">
    <source>
        <dbReference type="Pfam" id="PF13460"/>
    </source>
</evidence>
<dbReference type="EMBL" id="JAPEUX010000002">
    <property type="protein sequence ID" value="KAJ4357863.1"/>
    <property type="molecule type" value="Genomic_DNA"/>
</dbReference>
<keyword evidence="2" id="KW-0521">NADP</keyword>
<dbReference type="InterPro" id="IPR016040">
    <property type="entry name" value="NAD(P)-bd_dom"/>
</dbReference>
<comment type="similarity">
    <text evidence="1">Belongs to the NmrA-type oxidoreductase family. Isoflavone reductase subfamily.</text>
</comment>
<evidence type="ECO:0000256" key="2">
    <source>
        <dbReference type="ARBA" id="ARBA00022857"/>
    </source>
</evidence>
<dbReference type="PANTHER" id="PTHR47706">
    <property type="entry name" value="NMRA-LIKE FAMILY PROTEIN"/>
    <property type="match status" value="1"/>
</dbReference>
<sequence length="305" mass="33639">MSIKNVGLVGGTGTIGEPILEALKTSSFNLSVINRAGSKSTYPGTHVVTVPDDLNVPDLTRLLKENSIDALILAIKPAQVAQNKRLIEAAFKSGVKRVIPAEFGSVDSADAKTREVYPIADCKKEARDYLISLQDQERGEGQGKLSWTGLVPAHFFDWGLGNSLLCFDVAKRKAYIQDGGDIKFSASNLPFIAKAVVRVLERPEETANKLLYIQSFHVTQNEVLAVLEKITGKKFEIINQKSEERLKELRPKMLEGDFHATEETVGIWGLVASDWEGKTANGMLGLEEESLEKTVREVLAKQWRS</sequence>
<comment type="caution">
    <text evidence="5">The sequence shown here is derived from an EMBL/GenBank/DDBJ whole genome shotgun (WGS) entry which is preliminary data.</text>
</comment>
<proteinExistence type="inferred from homology"/>
<evidence type="ECO:0000256" key="1">
    <source>
        <dbReference type="ARBA" id="ARBA00005725"/>
    </source>
</evidence>
<keyword evidence="6" id="KW-1185">Reference proteome</keyword>
<dbReference type="InterPro" id="IPR036291">
    <property type="entry name" value="NAD(P)-bd_dom_sf"/>
</dbReference>
<dbReference type="CDD" id="cd05259">
    <property type="entry name" value="PCBER_SDR_a"/>
    <property type="match status" value="1"/>
</dbReference>
<evidence type="ECO:0000313" key="5">
    <source>
        <dbReference type="EMBL" id="KAJ4357863.1"/>
    </source>
</evidence>
<name>A0A9W9CEN3_9PLEO</name>